<proteinExistence type="predicted"/>
<evidence type="ECO:0000259" key="4">
    <source>
        <dbReference type="Pfam" id="PF19886"/>
    </source>
</evidence>
<evidence type="ECO:0000313" key="5">
    <source>
        <dbReference type="EMBL" id="PWW06574.1"/>
    </source>
</evidence>
<dbReference type="Pfam" id="PF18942">
    <property type="entry name" value="DUF5689"/>
    <property type="match status" value="1"/>
</dbReference>
<evidence type="ECO:0000256" key="1">
    <source>
        <dbReference type="SAM" id="MobiDB-lite"/>
    </source>
</evidence>
<dbReference type="InterPro" id="IPR029062">
    <property type="entry name" value="Class_I_gatase-like"/>
</dbReference>
<dbReference type="AlphaFoldDB" id="A0A2V2YY80"/>
<name>A0A2V2YY80_9BACL</name>
<reference evidence="5 6" key="1">
    <citation type="submission" date="2018-05" db="EMBL/GenBank/DDBJ databases">
        <title>Genomic Encyclopedia of Type Strains, Phase III (KMG-III): the genomes of soil and plant-associated and newly described type strains.</title>
        <authorList>
            <person name="Whitman W."/>
        </authorList>
    </citation>
    <scope>NUCLEOTIDE SEQUENCE [LARGE SCALE GENOMIC DNA]</scope>
    <source>
        <strain evidence="5 6">CECT 5696</strain>
    </source>
</reference>
<dbReference type="InterPro" id="IPR045939">
    <property type="entry name" value="YhcR_N"/>
</dbReference>
<evidence type="ECO:0000313" key="6">
    <source>
        <dbReference type="Proteomes" id="UP000246635"/>
    </source>
</evidence>
<gene>
    <name evidence="5" type="ORF">DFQ01_103478</name>
</gene>
<comment type="caution">
    <text evidence="5">The sequence shown here is derived from an EMBL/GenBank/DDBJ whole genome shotgun (WGS) entry which is preliminary data.</text>
</comment>
<organism evidence="5 6">
    <name type="scientific">Paenibacillus cellulosilyticus</name>
    <dbReference type="NCBI Taxonomy" id="375489"/>
    <lineage>
        <taxon>Bacteria</taxon>
        <taxon>Bacillati</taxon>
        <taxon>Bacillota</taxon>
        <taxon>Bacilli</taxon>
        <taxon>Bacillales</taxon>
        <taxon>Paenibacillaceae</taxon>
        <taxon>Paenibacillus</taxon>
    </lineage>
</organism>
<dbReference type="RefSeq" id="WP_219993693.1">
    <property type="nucleotide sequence ID" value="NZ_CP054612.1"/>
</dbReference>
<dbReference type="InterPro" id="IPR039975">
    <property type="entry name" value="IFT52"/>
</dbReference>
<dbReference type="PANTHER" id="PTHR12969:SF7">
    <property type="entry name" value="INTRAFLAGELLAR TRANSPORT PROTEIN 52 HOMOLOG"/>
    <property type="match status" value="1"/>
</dbReference>
<keyword evidence="2" id="KW-0732">Signal</keyword>
<feature type="domain" description="Endonuclease YhcR N-terminal" evidence="4">
    <location>
        <begin position="40"/>
        <end position="144"/>
    </location>
</feature>
<evidence type="ECO:0000259" key="3">
    <source>
        <dbReference type="Pfam" id="PF18942"/>
    </source>
</evidence>
<dbReference type="Pfam" id="PF19886">
    <property type="entry name" value="DUF6359"/>
    <property type="match status" value="1"/>
</dbReference>
<feature type="domain" description="DUF5689" evidence="3">
    <location>
        <begin position="688"/>
        <end position="856"/>
    </location>
</feature>
<dbReference type="SUPFAM" id="SSF52317">
    <property type="entry name" value="Class I glutamine amidotransferase-like"/>
    <property type="match status" value="1"/>
</dbReference>
<accession>A0A2V2YY80</accession>
<feature type="signal peptide" evidence="2">
    <location>
        <begin position="1"/>
        <end position="33"/>
    </location>
</feature>
<feature type="compositionally biased region" description="Gly residues" evidence="1">
    <location>
        <begin position="156"/>
        <end position="170"/>
    </location>
</feature>
<dbReference type="PANTHER" id="PTHR12969">
    <property type="entry name" value="NGD5/OSM-6/IFT52"/>
    <property type="match status" value="1"/>
</dbReference>
<protein>
    <submittedName>
        <fullName evidence="5">Uncharacterized protein</fullName>
    </submittedName>
</protein>
<dbReference type="InterPro" id="IPR043744">
    <property type="entry name" value="DUF5689"/>
</dbReference>
<dbReference type="Proteomes" id="UP000246635">
    <property type="component" value="Unassembled WGS sequence"/>
</dbReference>
<sequence length="1048" mass="109378">MLHRLHHKWAGIVLAAALLLTSVLGFAPNAVYAANADGSLTVAEAIASNTGTQTVEGYIVGHATGSLTANFQAPFSNDFNVLIADSTTEQTNGKLLDVQISASYRSQYGLQTNPSLIGKKIKVTGTLGAYNNYAGLKSPTSLSFIDDTTTMTPDPGTGGGTTDPGTGGGTTDPVVTPLPDGTGKKVLFDQSHGQTAGAADWVIDGGFSDFADGLRGAGFAVESLERAVPFTFGEQAVTYEKLSQYDVFVIGEANIPYKTSEQAAMLQYVQNGGSIFFIADHYNADRNKNRWDASEVMNGYRRGAWTNPAKGMTAEEAASPAMQDVQSSDWLATNFGVRFRYNALGDVDNMTDVVAPNQAFGITTGVTSVAMHAGSTLAILDPSKAKGLVYVPTNVSAWANAVDNGVYSGGGRAEGPFAAVSKVGAGKAAFIGDSSPVEDATPKYLREENGAKKTTYDGFNGEANDATFLVNTVKWLANHESYTTLSEVSGLQLDQPTQLLASEAPAQSTEPQAEPWAAPDAGYKWYDPTTFKPGSYGSTTAPAVEAQYALVHQATLPNAVPFQIRVTADNLLPGQTVSGLTAGIYLTGGTQVAKAQNADGTWPTSYGYSASFSLTADSAGHAYKDLTVQLNPSTTGSANLRLRVDGTNIITESVTAGNVAAEPLPADQTPVPATISIADARLKADNSVVTIEGVITSEPGAFGGQGFYLQDSTAGIYVYQTSTGYHIGDKIKISAIKTVYNTEVELSDSVALEKIGTDAIPAVRPVSSLSEDNQGQLVQLDNVTIENYITGTPAGSFEFDAVNDSTSTHVRIDVRTGISQTDFQAQYPAGSVVNISGVSSIFKGTYQLKPLSLSDVTAVDTTAPTATVTYSTTAPTNQDVVATITPSEPVTITNNGGSASYTFTDNGSFTFEFVDAAGNIGSATATVNNIDKTAPTATLSVDTPVINQNNHKMVPVKVSVNAIDNVSGIASIVLTSVTSNESDNGTGDGNTANDIQDAALGTFDTSISLRAERSGNGNGRIYTITYTITDLAGNTTIASVQVTVPKGK</sequence>
<evidence type="ECO:0000256" key="2">
    <source>
        <dbReference type="SAM" id="SignalP"/>
    </source>
</evidence>
<keyword evidence="6" id="KW-1185">Reference proteome</keyword>
<dbReference type="Gene3D" id="3.40.50.880">
    <property type="match status" value="1"/>
</dbReference>
<feature type="chain" id="PRO_5015903151" evidence="2">
    <location>
        <begin position="34"/>
        <end position="1048"/>
    </location>
</feature>
<feature type="region of interest" description="Disordered" evidence="1">
    <location>
        <begin position="149"/>
        <end position="172"/>
    </location>
</feature>
<dbReference type="EMBL" id="QGTQ01000003">
    <property type="protein sequence ID" value="PWW06574.1"/>
    <property type="molecule type" value="Genomic_DNA"/>
</dbReference>